<keyword evidence="10" id="KW-0670">Pyruvate</keyword>
<proteinExistence type="predicted"/>
<dbReference type="EMBL" id="SRXU01000001">
    <property type="protein sequence ID" value="TGX46381.1"/>
    <property type="molecule type" value="Genomic_DNA"/>
</dbReference>
<dbReference type="Proteomes" id="UP000309848">
    <property type="component" value="Unassembled WGS sequence"/>
</dbReference>
<evidence type="ECO:0000256" key="4">
    <source>
        <dbReference type="ARBA" id="ARBA00022813"/>
    </source>
</evidence>
<organism evidence="11 12">
    <name type="scientific">Sphingomonas naasensis</name>
    <dbReference type="NCBI Taxonomy" id="1344951"/>
    <lineage>
        <taxon>Bacteria</taxon>
        <taxon>Pseudomonadati</taxon>
        <taxon>Pseudomonadota</taxon>
        <taxon>Alphaproteobacteria</taxon>
        <taxon>Sphingomonadales</taxon>
        <taxon>Sphingomonadaceae</taxon>
        <taxon>Sphingomonas</taxon>
    </lineage>
</organism>
<keyword evidence="12" id="KW-1185">Reference proteome</keyword>
<gene>
    <name evidence="11" type="primary">speD</name>
    <name evidence="11" type="ORF">E5A74_04320</name>
</gene>
<dbReference type="AlphaFoldDB" id="A0A4S1WSL0"/>
<keyword evidence="9" id="KW-0704">Schiff base</keyword>
<dbReference type="InterPro" id="IPR003826">
    <property type="entry name" value="AdoMetDC_fam_prok"/>
</dbReference>
<evidence type="ECO:0000256" key="5">
    <source>
        <dbReference type="ARBA" id="ARBA00023066"/>
    </source>
</evidence>
<dbReference type="PANTHER" id="PTHR33866">
    <property type="entry name" value="S-ADENOSYLMETHIONINE DECARBOXYLASE PROENZYME"/>
    <property type="match status" value="1"/>
</dbReference>
<accession>A0A4S1WSL0</accession>
<dbReference type="InterPro" id="IPR016067">
    <property type="entry name" value="S-AdoMet_deCO2ase_core"/>
</dbReference>
<evidence type="ECO:0000256" key="9">
    <source>
        <dbReference type="ARBA" id="ARBA00023270"/>
    </source>
</evidence>
<evidence type="ECO:0000256" key="8">
    <source>
        <dbReference type="ARBA" id="ARBA00023239"/>
    </source>
</evidence>
<dbReference type="Gene3D" id="3.30.360.110">
    <property type="entry name" value="S-adenosylmethionine decarboxylase domain"/>
    <property type="match status" value="1"/>
</dbReference>
<comment type="cofactor">
    <cofactor evidence="1">
        <name>pyruvate</name>
        <dbReference type="ChEBI" id="CHEBI:15361"/>
    </cofactor>
</comment>
<evidence type="ECO:0000313" key="12">
    <source>
        <dbReference type="Proteomes" id="UP000309848"/>
    </source>
</evidence>
<reference evidence="11 12" key="1">
    <citation type="submission" date="2019-04" db="EMBL/GenBank/DDBJ databases">
        <title>Sphingomonas psychrotolerans sp. nov., isolated from soil in the Tianshan Mountains, Xinjiang, China.</title>
        <authorList>
            <person name="Luo Y."/>
            <person name="Sheng H."/>
        </authorList>
    </citation>
    <scope>NUCLEOTIDE SEQUENCE [LARGE SCALE GENOMIC DNA]</scope>
    <source>
        <strain evidence="11 12">KIS18-15</strain>
    </source>
</reference>
<keyword evidence="3" id="KW-0210">Decarboxylase</keyword>
<dbReference type="SUPFAM" id="SSF56276">
    <property type="entry name" value="S-adenosylmethionine decarboxylase"/>
    <property type="match status" value="1"/>
</dbReference>
<keyword evidence="2" id="KW-0949">S-adenosyl-L-methionine</keyword>
<evidence type="ECO:0000256" key="2">
    <source>
        <dbReference type="ARBA" id="ARBA00022691"/>
    </source>
</evidence>
<evidence type="ECO:0000256" key="10">
    <source>
        <dbReference type="ARBA" id="ARBA00023317"/>
    </source>
</evidence>
<keyword evidence="7" id="KW-0865">Zymogen</keyword>
<dbReference type="RefSeq" id="WP_135982993.1">
    <property type="nucleotide sequence ID" value="NZ_JAASQM010000001.1"/>
</dbReference>
<protein>
    <submittedName>
        <fullName evidence="11">Adenosylmethionine decarboxylase</fullName>
        <ecNumber evidence="11">4.1.1.50</ecNumber>
    </submittedName>
</protein>
<dbReference type="GO" id="GO:0008295">
    <property type="term" value="P:spermidine biosynthetic process"/>
    <property type="evidence" value="ECO:0007669"/>
    <property type="project" value="UniProtKB-KW"/>
</dbReference>
<dbReference type="EC" id="4.1.1.50" evidence="11"/>
<evidence type="ECO:0000256" key="3">
    <source>
        <dbReference type="ARBA" id="ARBA00022793"/>
    </source>
</evidence>
<dbReference type="GO" id="GO:0005829">
    <property type="term" value="C:cytosol"/>
    <property type="evidence" value="ECO:0007669"/>
    <property type="project" value="TreeGrafter"/>
</dbReference>
<keyword evidence="5" id="KW-0745">Spermidine biosynthesis</keyword>
<dbReference type="Gene3D" id="3.30.160.750">
    <property type="match status" value="1"/>
</dbReference>
<dbReference type="Pfam" id="PF02675">
    <property type="entry name" value="AdoMet_dc"/>
    <property type="match status" value="1"/>
</dbReference>
<sequence>MTQACEGQHLIADLAGASRLTEVDHVERCLLAAAAAAGATVLEVRLHSFGPGQGVTGVALLAESHISIHTWPEYGSACIDIFLCGRTHDLDAALAAITAGLAATVTRRSVLTRNFGGEARNRPTGEQECLSA</sequence>
<name>A0A4S1WSL0_9SPHN</name>
<evidence type="ECO:0000313" key="11">
    <source>
        <dbReference type="EMBL" id="TGX46381.1"/>
    </source>
</evidence>
<dbReference type="PANTHER" id="PTHR33866:SF2">
    <property type="entry name" value="S-ADENOSYLMETHIONINE DECARBOXYLASE PROENZYME"/>
    <property type="match status" value="1"/>
</dbReference>
<dbReference type="OrthoDB" id="9793120at2"/>
<dbReference type="NCBIfam" id="TIGR03330">
    <property type="entry name" value="SAM_DCase_Bsu"/>
    <property type="match status" value="1"/>
</dbReference>
<dbReference type="InterPro" id="IPR042284">
    <property type="entry name" value="AdoMetDC_N"/>
</dbReference>
<keyword evidence="6" id="KW-0620">Polyamine biosynthesis</keyword>
<keyword evidence="4" id="KW-0068">Autocatalytic cleavage</keyword>
<evidence type="ECO:0000256" key="6">
    <source>
        <dbReference type="ARBA" id="ARBA00023115"/>
    </source>
</evidence>
<evidence type="ECO:0000256" key="1">
    <source>
        <dbReference type="ARBA" id="ARBA00001928"/>
    </source>
</evidence>
<dbReference type="InterPro" id="IPR042286">
    <property type="entry name" value="AdoMetDC_C"/>
</dbReference>
<keyword evidence="8 11" id="KW-0456">Lyase</keyword>
<dbReference type="InterPro" id="IPR017716">
    <property type="entry name" value="S-AdoMet_deCOase_pro-enz"/>
</dbReference>
<dbReference type="GO" id="GO:0004014">
    <property type="term" value="F:adenosylmethionine decarboxylase activity"/>
    <property type="evidence" value="ECO:0007669"/>
    <property type="project" value="UniProtKB-EC"/>
</dbReference>
<evidence type="ECO:0000256" key="7">
    <source>
        <dbReference type="ARBA" id="ARBA00023145"/>
    </source>
</evidence>
<comment type="caution">
    <text evidence="11">The sequence shown here is derived from an EMBL/GenBank/DDBJ whole genome shotgun (WGS) entry which is preliminary data.</text>
</comment>